<feature type="binding site" evidence="12">
    <location>
        <position position="72"/>
    </location>
    <ligand>
        <name>ITP</name>
        <dbReference type="ChEBI" id="CHEBI:61402"/>
    </ligand>
</feature>
<accession>A0A0B7NTM3</accession>
<dbReference type="EC" id="3.6.1.66" evidence="12"/>
<dbReference type="GO" id="GO:0005634">
    <property type="term" value="C:nucleus"/>
    <property type="evidence" value="ECO:0007669"/>
    <property type="project" value="UniProtKB-SubCell"/>
</dbReference>
<comment type="catalytic activity">
    <reaction evidence="12">
        <text>XTP + H2O = XMP + diphosphate + H(+)</text>
        <dbReference type="Rhea" id="RHEA:28610"/>
        <dbReference type="ChEBI" id="CHEBI:15377"/>
        <dbReference type="ChEBI" id="CHEBI:15378"/>
        <dbReference type="ChEBI" id="CHEBI:33019"/>
        <dbReference type="ChEBI" id="CHEBI:57464"/>
        <dbReference type="ChEBI" id="CHEBI:61314"/>
        <dbReference type="EC" id="3.6.1.66"/>
    </reaction>
</comment>
<dbReference type="Proteomes" id="UP000054107">
    <property type="component" value="Unassembled WGS sequence"/>
</dbReference>
<dbReference type="SUPFAM" id="SSF52972">
    <property type="entry name" value="ITPase-like"/>
    <property type="match status" value="1"/>
</dbReference>
<dbReference type="AlphaFoldDB" id="A0A0B7NTM3"/>
<protein>
    <recommendedName>
        <fullName evidence="12">Inosine triphosphate pyrophosphatase</fullName>
        <shortName evidence="12">ITPase</shortName>
        <shortName evidence="12">Inosine triphosphatase</shortName>
        <ecNumber evidence="12">3.6.1.66</ecNumber>
    </recommendedName>
    <alternativeName>
        <fullName evidence="12">Non-canonical purine NTP pyrophosphatase</fullName>
    </alternativeName>
    <alternativeName>
        <fullName evidence="12">Non-standard purine NTP pyrophosphatase</fullName>
    </alternativeName>
    <alternativeName>
        <fullName evidence="12">Nucleoside-triphosphate diphosphatase</fullName>
    </alternativeName>
    <alternativeName>
        <fullName evidence="12">Nucleoside-triphosphate pyrophosphatase</fullName>
        <shortName evidence="12">NTPase</shortName>
    </alternativeName>
    <alternativeName>
        <fullName evidence="12">XTP/dITP diphosphatase</fullName>
    </alternativeName>
</protein>
<dbReference type="EMBL" id="LN733809">
    <property type="protein sequence ID" value="CEP18349.1"/>
    <property type="molecule type" value="Genomic_DNA"/>
</dbReference>
<comment type="similarity">
    <text evidence="1 12 13">Belongs to the HAM1 NTPase family.</text>
</comment>
<keyword evidence="3 12" id="KW-0479">Metal-binding</keyword>
<dbReference type="OrthoDB" id="6288734at2759"/>
<feature type="binding site" evidence="12">
    <location>
        <begin position="32"/>
        <end position="37"/>
    </location>
    <ligand>
        <name>ITP</name>
        <dbReference type="ChEBI" id="CHEBI:61402"/>
    </ligand>
</feature>
<evidence type="ECO:0000256" key="3">
    <source>
        <dbReference type="ARBA" id="ARBA00022723"/>
    </source>
</evidence>
<comment type="subunit">
    <text evidence="12">Homodimer.</text>
</comment>
<evidence type="ECO:0000313" key="15">
    <source>
        <dbReference type="Proteomes" id="UP000054107"/>
    </source>
</evidence>
<evidence type="ECO:0000256" key="9">
    <source>
        <dbReference type="ARBA" id="ARBA00093218"/>
    </source>
</evidence>
<dbReference type="STRING" id="35722.A0A0B7NTM3"/>
<evidence type="ECO:0000256" key="2">
    <source>
        <dbReference type="ARBA" id="ARBA00022490"/>
    </source>
</evidence>
<dbReference type="GO" id="GO:0009204">
    <property type="term" value="P:deoxyribonucleoside triphosphate catabolic process"/>
    <property type="evidence" value="ECO:0007669"/>
    <property type="project" value="UniProtKB-UniRule"/>
</dbReference>
<keyword evidence="2 12" id="KW-0963">Cytoplasm</keyword>
<comment type="cofactor">
    <cofactor evidence="12">
        <name>Mg(2+)</name>
        <dbReference type="ChEBI" id="CHEBI:18420"/>
    </cofactor>
    <cofactor evidence="12">
        <name>Mn(2+)</name>
        <dbReference type="ChEBI" id="CHEBI:29035"/>
    </cofactor>
    <text evidence="12">Binds 1 divalent metal cation per subunit; can use either Mg(2+) or Mn(2+).</text>
</comment>
<dbReference type="GO" id="GO:0036220">
    <property type="term" value="F:ITP diphosphatase activity"/>
    <property type="evidence" value="ECO:0007669"/>
    <property type="project" value="UniProtKB-UniRule"/>
</dbReference>
<organism evidence="14 15">
    <name type="scientific">Parasitella parasitica</name>
    <dbReference type="NCBI Taxonomy" id="35722"/>
    <lineage>
        <taxon>Eukaryota</taxon>
        <taxon>Fungi</taxon>
        <taxon>Fungi incertae sedis</taxon>
        <taxon>Mucoromycota</taxon>
        <taxon>Mucoromycotina</taxon>
        <taxon>Mucoromycetes</taxon>
        <taxon>Mucorales</taxon>
        <taxon>Mucorineae</taxon>
        <taxon>Mucoraceae</taxon>
        <taxon>Parasitella</taxon>
    </lineage>
</organism>
<comment type="catalytic activity">
    <reaction evidence="9">
        <text>ITP + H2O = IMP + diphosphate + H(+)</text>
        <dbReference type="Rhea" id="RHEA:29399"/>
        <dbReference type="ChEBI" id="CHEBI:15377"/>
        <dbReference type="ChEBI" id="CHEBI:15378"/>
        <dbReference type="ChEBI" id="CHEBI:33019"/>
        <dbReference type="ChEBI" id="CHEBI:58053"/>
        <dbReference type="ChEBI" id="CHEBI:61402"/>
        <dbReference type="EC" id="3.6.1.66"/>
    </reaction>
    <physiologicalReaction direction="left-to-right" evidence="9">
        <dbReference type="Rhea" id="RHEA:29400"/>
    </physiologicalReaction>
</comment>
<dbReference type="InterPro" id="IPR029001">
    <property type="entry name" value="ITPase-like_fam"/>
</dbReference>
<dbReference type="HAMAP" id="MF_03148">
    <property type="entry name" value="HAM1_NTPase"/>
    <property type="match status" value="1"/>
</dbReference>
<dbReference type="Gene3D" id="3.90.950.10">
    <property type="match status" value="1"/>
</dbReference>
<keyword evidence="12" id="KW-0539">Nucleus</keyword>
<feature type="binding site" evidence="12">
    <location>
        <begin position="88"/>
        <end position="89"/>
    </location>
    <ligand>
        <name>ITP</name>
        <dbReference type="ChEBI" id="CHEBI:61402"/>
    </ligand>
</feature>
<evidence type="ECO:0000256" key="10">
    <source>
        <dbReference type="ARBA" id="ARBA00093255"/>
    </source>
</evidence>
<evidence type="ECO:0000256" key="6">
    <source>
        <dbReference type="ARBA" id="ARBA00022842"/>
    </source>
</evidence>
<dbReference type="InterPro" id="IPR027502">
    <property type="entry name" value="ITPase"/>
</dbReference>
<comment type="function">
    <text evidence="12">Pyrophosphatase that hydrolyzes non-canonical purine nucleotides such as inosine triphosphate (ITP), deoxyinosine triphosphate (dITP) or xanthosine 5'-triphosphate (XTP) to their respective monophosphate derivatives. The enzyme does not distinguish between the deoxy- and ribose forms. Probably excludes non-canonical purines from RNA and DNA precursor pools, thus preventing their incorporation into RNA and DNA and avoiding chromosomal lesions.</text>
</comment>
<dbReference type="Pfam" id="PF01725">
    <property type="entry name" value="Ham1p_like"/>
    <property type="match status" value="1"/>
</dbReference>
<comment type="subcellular location">
    <subcellularLocation>
        <location evidence="12">Cytoplasm</location>
    </subcellularLocation>
    <subcellularLocation>
        <location evidence="12">Nucleus</location>
    </subcellularLocation>
</comment>
<evidence type="ECO:0000313" key="14">
    <source>
        <dbReference type="EMBL" id="CEP18349.1"/>
    </source>
</evidence>
<feature type="binding site" evidence="12">
    <location>
        <begin position="192"/>
        <end position="193"/>
    </location>
    <ligand>
        <name>ITP</name>
        <dbReference type="ChEBI" id="CHEBI:61402"/>
    </ligand>
</feature>
<keyword evidence="7 12" id="KW-0546">Nucleotide metabolism</keyword>
<evidence type="ECO:0000256" key="7">
    <source>
        <dbReference type="ARBA" id="ARBA00023080"/>
    </source>
</evidence>
<dbReference type="GO" id="GO:0035870">
    <property type="term" value="F:dITP diphosphatase activity"/>
    <property type="evidence" value="ECO:0007669"/>
    <property type="project" value="UniProtKB-UniRule"/>
</dbReference>
<feature type="binding site" evidence="12">
    <location>
        <position position="88"/>
    </location>
    <ligand>
        <name>Mg(2+)</name>
        <dbReference type="ChEBI" id="CHEBI:18420"/>
    </ligand>
</feature>
<keyword evidence="5 12" id="KW-0378">Hydrolase</keyword>
<keyword evidence="12" id="KW-0464">Manganese</keyword>
<evidence type="ECO:0000256" key="8">
    <source>
        <dbReference type="ARBA" id="ARBA00054940"/>
    </source>
</evidence>
<comment type="function">
    <text evidence="8">Pyrophosphatase that hydrolyzes the non-canonical purine nucleotides inosine triphosphate (ITP), deoxyinosine triphosphate (dITP) as well as 2'-deoxy-N-6-hydroxylaminopurine triphosphate (dHAPTP) and xanthosine 5'-triphosphate (XTP) to their respective monophosphate derivatives. The enzyme does not distinguish between the deoxy- and ribose forms. Probably excludes non-canonical purines from RNA and DNA precursor pools, thus preventing their incorporation into RNA and DNA and avoiding chromosomal lesions.</text>
</comment>
<comment type="catalytic activity">
    <reaction evidence="10">
        <text>dITP + H2O = dIMP + diphosphate + H(+)</text>
        <dbReference type="Rhea" id="RHEA:28342"/>
        <dbReference type="ChEBI" id="CHEBI:15377"/>
        <dbReference type="ChEBI" id="CHEBI:15378"/>
        <dbReference type="ChEBI" id="CHEBI:33019"/>
        <dbReference type="ChEBI" id="CHEBI:61194"/>
        <dbReference type="ChEBI" id="CHEBI:61382"/>
        <dbReference type="EC" id="3.6.1.66"/>
    </reaction>
    <physiologicalReaction direction="left-to-right" evidence="10">
        <dbReference type="Rhea" id="RHEA:28343"/>
    </physiologicalReaction>
</comment>
<dbReference type="GO" id="GO:0036222">
    <property type="term" value="F:XTP diphosphatase activity"/>
    <property type="evidence" value="ECO:0007669"/>
    <property type="project" value="UniProtKB-UniRule"/>
</dbReference>
<evidence type="ECO:0000256" key="4">
    <source>
        <dbReference type="ARBA" id="ARBA00022741"/>
    </source>
</evidence>
<evidence type="ECO:0000256" key="5">
    <source>
        <dbReference type="ARBA" id="ARBA00022801"/>
    </source>
</evidence>
<dbReference type="GO" id="GO:0009117">
    <property type="term" value="P:nucleotide metabolic process"/>
    <property type="evidence" value="ECO:0007669"/>
    <property type="project" value="UniProtKB-KW"/>
</dbReference>
<dbReference type="CDD" id="cd00515">
    <property type="entry name" value="HAM1"/>
    <property type="match status" value="1"/>
</dbReference>
<name>A0A0B7NTM3_9FUNG</name>
<dbReference type="InterPro" id="IPR002637">
    <property type="entry name" value="RdgB/HAM1"/>
</dbReference>
<dbReference type="NCBIfam" id="TIGR00042">
    <property type="entry name" value="RdgB/HAM1 family non-canonical purine NTP pyrophosphatase"/>
    <property type="match status" value="1"/>
</dbReference>
<dbReference type="GO" id="GO:0005737">
    <property type="term" value="C:cytoplasm"/>
    <property type="evidence" value="ECO:0007669"/>
    <property type="project" value="UniProtKB-SubCell"/>
</dbReference>
<feature type="binding site" evidence="12">
    <location>
        <position position="187"/>
    </location>
    <ligand>
        <name>ITP</name>
        <dbReference type="ChEBI" id="CHEBI:61402"/>
    </ligand>
</feature>
<keyword evidence="15" id="KW-1185">Reference proteome</keyword>
<feature type="binding site" evidence="12">
    <location>
        <begin position="164"/>
        <end position="167"/>
    </location>
    <ligand>
        <name>ITP</name>
        <dbReference type="ChEBI" id="CHEBI:61402"/>
    </ligand>
</feature>
<evidence type="ECO:0000256" key="12">
    <source>
        <dbReference type="HAMAP-Rule" id="MF_03148"/>
    </source>
</evidence>
<evidence type="ECO:0000256" key="1">
    <source>
        <dbReference type="ARBA" id="ARBA00008023"/>
    </source>
</evidence>
<keyword evidence="4 12" id="KW-0547">Nucleotide-binding</keyword>
<gene>
    <name evidence="14" type="primary">PARPA_12653.1 scaffold 45263</name>
</gene>
<evidence type="ECO:0000256" key="11">
    <source>
        <dbReference type="ARBA" id="ARBA00093271"/>
    </source>
</evidence>
<dbReference type="PANTHER" id="PTHR11067">
    <property type="entry name" value="INOSINE TRIPHOSPHATE PYROPHOSPHATASE/HAM1 PROTEIN"/>
    <property type="match status" value="1"/>
</dbReference>
<proteinExistence type="inferred from homology"/>
<feature type="binding site" evidence="12">
    <location>
        <position position="60"/>
    </location>
    <ligand>
        <name>Mg(2+)</name>
        <dbReference type="ChEBI" id="CHEBI:18420"/>
    </ligand>
</feature>
<dbReference type="GO" id="GO:0000166">
    <property type="term" value="F:nucleotide binding"/>
    <property type="evidence" value="ECO:0007669"/>
    <property type="project" value="UniProtKB-KW"/>
</dbReference>
<comment type="catalytic activity">
    <reaction evidence="11">
        <text>N(6)-hydroxy-dATP + H2O = N(6)-hydroxy-dAMP + diphosphate + H(+)</text>
        <dbReference type="Rhea" id="RHEA:83971"/>
        <dbReference type="ChEBI" id="CHEBI:15377"/>
        <dbReference type="ChEBI" id="CHEBI:15378"/>
        <dbReference type="ChEBI" id="CHEBI:33019"/>
        <dbReference type="ChEBI" id="CHEBI:233529"/>
        <dbReference type="ChEBI" id="CHEBI:233530"/>
    </reaction>
    <physiologicalReaction direction="left-to-right" evidence="11">
        <dbReference type="Rhea" id="RHEA:83972"/>
    </physiologicalReaction>
</comment>
<reference evidence="14 15" key="1">
    <citation type="submission" date="2014-09" db="EMBL/GenBank/DDBJ databases">
        <authorList>
            <person name="Ellenberger Sabrina"/>
        </authorList>
    </citation>
    <scope>NUCLEOTIDE SEQUENCE [LARGE SCALE GENOMIC DNA]</scope>
    <source>
        <strain evidence="14 15">CBS 412.66</strain>
    </source>
</reference>
<dbReference type="FunFam" id="3.90.950.10:FF:000003">
    <property type="entry name" value="Inosine triphosphate pyrophosphatase"/>
    <property type="match status" value="1"/>
</dbReference>
<keyword evidence="6 12" id="KW-0460">Magnesium</keyword>
<evidence type="ECO:0000256" key="13">
    <source>
        <dbReference type="RuleBase" id="RU003781"/>
    </source>
</evidence>
<sequence length="214" mass="23758">MSTPKELPKLGKLKAFPSMVQIEMTTGLVFVTGNKNKLNEVQAILKGVIDVESHKLDLPELQGKTEEIAKQKSKLAAEILNGPCITEDTALCFNAMEGLPGPYIKWFQDSIGHAGINKMLDGFDDRSAYALCTFGYCRGPGHEPIIFEGRTNGKIVTARGPGTFGWDAIFQPDGYEETYAQLDKDVKNSISHRGKALDVLKKYFEDREHQDKAY</sequence>
<dbReference type="GO" id="GO:0046872">
    <property type="term" value="F:metal ion binding"/>
    <property type="evidence" value="ECO:0007669"/>
    <property type="project" value="UniProtKB-KW"/>
</dbReference>
<dbReference type="PANTHER" id="PTHR11067:SF9">
    <property type="entry name" value="INOSINE TRIPHOSPHATE PYROPHOSPHATASE"/>
    <property type="match status" value="1"/>
</dbReference>